<sequence length="224" mass="24548">MTRLLTHVAILCALSTPSLAADLTTQFDARHKACLESIADDAQDAYELGLQWRDEGGGRRAKHCVAMALFALGHEDEAAYRLDALASGADGGTNETRVKHYAEAANFWLAAEDAERAYASATAGLKLKYDHLDLRITRARAYAMSGRYDYAETDLSSVLALDADRADALRYRADARFHQDDIKGAQADVEAALDLDPTSVETALLRGEIREFVRLKALEAPDEE</sequence>
<reference evidence="2 3" key="1">
    <citation type="journal article" date="2014" name="Int. J. Syst. Evol. Microbiol.">
        <title>Complete genome sequence of Corynebacterium casei LMG S-19264T (=DSM 44701T), isolated from a smear-ripened cheese.</title>
        <authorList>
            <consortium name="US DOE Joint Genome Institute (JGI-PGF)"/>
            <person name="Walter F."/>
            <person name="Albersmeier A."/>
            <person name="Kalinowski J."/>
            <person name="Ruckert C."/>
        </authorList>
    </citation>
    <scope>NUCLEOTIDE SEQUENCE [LARGE SCALE GENOMIC DNA]</scope>
    <source>
        <strain evidence="2 3">KCTC 23968</strain>
    </source>
</reference>
<comment type="caution">
    <text evidence="2">The sequence shown here is derived from an EMBL/GenBank/DDBJ whole genome shotgun (WGS) entry which is preliminary data.</text>
</comment>
<protein>
    <recommendedName>
        <fullName evidence="4">Tetratricopeptide repeat protein</fullName>
    </recommendedName>
</protein>
<dbReference type="EMBL" id="BMYV01000001">
    <property type="protein sequence ID" value="GGX65552.1"/>
    <property type="molecule type" value="Genomic_DNA"/>
</dbReference>
<proteinExistence type="predicted"/>
<name>A0A918KJI2_9PROT</name>
<dbReference type="Proteomes" id="UP000600865">
    <property type="component" value="Unassembled WGS sequence"/>
</dbReference>
<dbReference type="InterPro" id="IPR011990">
    <property type="entry name" value="TPR-like_helical_dom_sf"/>
</dbReference>
<feature type="signal peptide" evidence="1">
    <location>
        <begin position="1"/>
        <end position="20"/>
    </location>
</feature>
<evidence type="ECO:0000313" key="3">
    <source>
        <dbReference type="Proteomes" id="UP000600865"/>
    </source>
</evidence>
<feature type="chain" id="PRO_5037702791" description="Tetratricopeptide repeat protein" evidence="1">
    <location>
        <begin position="21"/>
        <end position="224"/>
    </location>
</feature>
<dbReference type="SUPFAM" id="SSF48452">
    <property type="entry name" value="TPR-like"/>
    <property type="match status" value="1"/>
</dbReference>
<organism evidence="2 3">
    <name type="scientific">Litorimonas cladophorae</name>
    <dbReference type="NCBI Taxonomy" id="1220491"/>
    <lineage>
        <taxon>Bacteria</taxon>
        <taxon>Pseudomonadati</taxon>
        <taxon>Pseudomonadota</taxon>
        <taxon>Alphaproteobacteria</taxon>
        <taxon>Maricaulales</taxon>
        <taxon>Robiginitomaculaceae</taxon>
    </lineage>
</organism>
<keyword evidence="3" id="KW-1185">Reference proteome</keyword>
<evidence type="ECO:0000256" key="1">
    <source>
        <dbReference type="SAM" id="SignalP"/>
    </source>
</evidence>
<evidence type="ECO:0000313" key="2">
    <source>
        <dbReference type="EMBL" id="GGX65552.1"/>
    </source>
</evidence>
<accession>A0A918KJI2</accession>
<keyword evidence="1" id="KW-0732">Signal</keyword>
<gene>
    <name evidence="2" type="ORF">GCM10011309_14760</name>
</gene>
<dbReference type="RefSeq" id="WP_189583428.1">
    <property type="nucleotide sequence ID" value="NZ_BMYV01000001.1"/>
</dbReference>
<dbReference type="AlphaFoldDB" id="A0A918KJI2"/>
<evidence type="ECO:0008006" key="4">
    <source>
        <dbReference type="Google" id="ProtNLM"/>
    </source>
</evidence>
<dbReference type="Gene3D" id="1.25.40.10">
    <property type="entry name" value="Tetratricopeptide repeat domain"/>
    <property type="match status" value="1"/>
</dbReference>
<dbReference type="SMART" id="SM00028">
    <property type="entry name" value="TPR"/>
    <property type="match status" value="2"/>
</dbReference>
<dbReference type="InterPro" id="IPR019734">
    <property type="entry name" value="TPR_rpt"/>
</dbReference>